<dbReference type="SUPFAM" id="SSF52540">
    <property type="entry name" value="P-loop containing nucleoside triphosphate hydrolases"/>
    <property type="match status" value="1"/>
</dbReference>
<dbReference type="PRINTS" id="PR00449">
    <property type="entry name" value="RASTRNSFRMNG"/>
</dbReference>
<reference evidence="1 2" key="1">
    <citation type="journal article" date="2019" name="Plant Biotechnol. J.">
        <title>The red bayberry genome and genetic basis of sex determination.</title>
        <authorList>
            <person name="Jia H.M."/>
            <person name="Jia H.J."/>
            <person name="Cai Q.L."/>
            <person name="Wang Y."/>
            <person name="Zhao H.B."/>
            <person name="Yang W.F."/>
            <person name="Wang G.Y."/>
            <person name="Li Y.H."/>
            <person name="Zhan D.L."/>
            <person name="Shen Y.T."/>
            <person name="Niu Q.F."/>
            <person name="Chang L."/>
            <person name="Qiu J."/>
            <person name="Zhao L."/>
            <person name="Xie H.B."/>
            <person name="Fu W.Y."/>
            <person name="Jin J."/>
            <person name="Li X.W."/>
            <person name="Jiao Y."/>
            <person name="Zhou C.C."/>
            <person name="Tu T."/>
            <person name="Chai C.Y."/>
            <person name="Gao J.L."/>
            <person name="Fan L.J."/>
            <person name="van de Weg E."/>
            <person name="Wang J.Y."/>
            <person name="Gao Z.S."/>
        </authorList>
    </citation>
    <scope>NUCLEOTIDE SEQUENCE [LARGE SCALE GENOMIC DNA]</scope>
    <source>
        <tissue evidence="1">Leaves</tissue>
    </source>
</reference>
<dbReference type="EMBL" id="RXIC02000024">
    <property type="protein sequence ID" value="KAB1209599.1"/>
    <property type="molecule type" value="Genomic_DNA"/>
</dbReference>
<proteinExistence type="predicted"/>
<dbReference type="AlphaFoldDB" id="A0A6A1V9R7"/>
<dbReference type="Pfam" id="PF00071">
    <property type="entry name" value="Ras"/>
    <property type="match status" value="1"/>
</dbReference>
<dbReference type="GO" id="GO:0003924">
    <property type="term" value="F:GTPase activity"/>
    <property type="evidence" value="ECO:0007669"/>
    <property type="project" value="InterPro"/>
</dbReference>
<dbReference type="Gene3D" id="3.40.50.300">
    <property type="entry name" value="P-loop containing nucleotide triphosphate hydrolases"/>
    <property type="match status" value="1"/>
</dbReference>
<dbReference type="OrthoDB" id="63533at2759"/>
<comment type="caution">
    <text evidence="1">The sequence shown here is derived from an EMBL/GenBank/DDBJ whole genome shotgun (WGS) entry which is preliminary data.</text>
</comment>
<gene>
    <name evidence="1" type="ORF">CJ030_MR6G020549</name>
</gene>
<organism evidence="1 2">
    <name type="scientific">Morella rubra</name>
    <name type="common">Chinese bayberry</name>
    <dbReference type="NCBI Taxonomy" id="262757"/>
    <lineage>
        <taxon>Eukaryota</taxon>
        <taxon>Viridiplantae</taxon>
        <taxon>Streptophyta</taxon>
        <taxon>Embryophyta</taxon>
        <taxon>Tracheophyta</taxon>
        <taxon>Spermatophyta</taxon>
        <taxon>Magnoliopsida</taxon>
        <taxon>eudicotyledons</taxon>
        <taxon>Gunneridae</taxon>
        <taxon>Pentapetalae</taxon>
        <taxon>rosids</taxon>
        <taxon>fabids</taxon>
        <taxon>Fagales</taxon>
        <taxon>Myricaceae</taxon>
        <taxon>Morella</taxon>
    </lineage>
</organism>
<keyword evidence="2" id="KW-1185">Reference proteome</keyword>
<dbReference type="InterPro" id="IPR027417">
    <property type="entry name" value="P-loop_NTPase"/>
</dbReference>
<dbReference type="Proteomes" id="UP000516437">
    <property type="component" value="Chromosome 6"/>
</dbReference>
<sequence length="91" mass="9665">MDPSALDLTFELPEDVCRVLGPADLFDLSKDNIQIKESKVRGILLSGATESVLLGDSGVGKSCIVLHFAHGQFDLTSKVTVGASFLSQMIA</sequence>
<dbReference type="InterPro" id="IPR001806">
    <property type="entry name" value="Small_GTPase"/>
</dbReference>
<dbReference type="GO" id="GO:0005525">
    <property type="term" value="F:GTP binding"/>
    <property type="evidence" value="ECO:0007669"/>
    <property type="project" value="InterPro"/>
</dbReference>
<name>A0A6A1V9R7_9ROSI</name>
<evidence type="ECO:0000313" key="1">
    <source>
        <dbReference type="EMBL" id="KAB1209599.1"/>
    </source>
</evidence>
<accession>A0A6A1V9R7</accession>
<evidence type="ECO:0000313" key="2">
    <source>
        <dbReference type="Proteomes" id="UP000516437"/>
    </source>
</evidence>
<protein>
    <submittedName>
        <fullName evidence="1">Ras-related protein RABF1</fullName>
    </submittedName>
</protein>